<dbReference type="EMBL" id="SOPX01000002">
    <property type="protein sequence ID" value="TFB31966.1"/>
    <property type="molecule type" value="Genomic_DNA"/>
</dbReference>
<protein>
    <submittedName>
        <fullName evidence="2">DUF1572 domain-containing protein</fullName>
    </submittedName>
</protein>
<dbReference type="SUPFAM" id="SSF109854">
    <property type="entry name" value="DinB/YfiT-like putative metalloenzymes"/>
    <property type="match status" value="1"/>
</dbReference>
<keyword evidence="4" id="KW-1185">Reference proteome</keyword>
<comment type="caution">
    <text evidence="1">The sequence shown here is derived from an EMBL/GenBank/DDBJ whole genome shotgun (WGS) entry which is preliminary data.</text>
</comment>
<name>A0A497YDW6_9SPHI</name>
<dbReference type="Proteomes" id="UP000273898">
    <property type="component" value="Unassembled WGS sequence"/>
</dbReference>
<gene>
    <name evidence="1" type="ORF">BCL90_1511</name>
    <name evidence="2" type="ORF">E3V97_15480</name>
</gene>
<accession>A0A497YDW6</accession>
<reference evidence="1 3" key="1">
    <citation type="submission" date="2018-10" db="EMBL/GenBank/DDBJ databases">
        <title>Genomic Encyclopedia of Archaeal and Bacterial Type Strains, Phase II (KMG-II): from individual species to whole genera.</title>
        <authorList>
            <person name="Goeker M."/>
        </authorList>
    </citation>
    <scope>NUCLEOTIDE SEQUENCE [LARGE SCALE GENOMIC DNA]</scope>
    <source>
        <strain evidence="1 3">DSM 19624</strain>
    </source>
</reference>
<dbReference type="EMBL" id="RCCK01000010">
    <property type="protein sequence ID" value="RLJ80716.1"/>
    <property type="molecule type" value="Genomic_DNA"/>
</dbReference>
<dbReference type="InterPro" id="IPR034660">
    <property type="entry name" value="DinB/YfiT-like"/>
</dbReference>
<reference evidence="2 4" key="2">
    <citation type="submission" date="2019-03" db="EMBL/GenBank/DDBJ databases">
        <authorList>
            <person name="He R.-H."/>
        </authorList>
    </citation>
    <scope>NUCLEOTIDE SEQUENCE [LARGE SCALE GENOMIC DNA]</scope>
    <source>
        <strain evidence="2 4">DSM 19624</strain>
    </source>
</reference>
<evidence type="ECO:0000313" key="2">
    <source>
        <dbReference type="EMBL" id="TFB31966.1"/>
    </source>
</evidence>
<evidence type="ECO:0000313" key="3">
    <source>
        <dbReference type="Proteomes" id="UP000273898"/>
    </source>
</evidence>
<dbReference type="RefSeq" id="WP_121283294.1">
    <property type="nucleotide sequence ID" value="NZ_RCCK01000010.1"/>
</dbReference>
<dbReference type="OrthoDB" id="9814103at2"/>
<evidence type="ECO:0000313" key="1">
    <source>
        <dbReference type="EMBL" id="RLJ80716.1"/>
    </source>
</evidence>
<organism evidence="1 3">
    <name type="scientific">Pedobacter alluvionis</name>
    <dbReference type="NCBI Taxonomy" id="475253"/>
    <lineage>
        <taxon>Bacteria</taxon>
        <taxon>Pseudomonadati</taxon>
        <taxon>Bacteroidota</taxon>
        <taxon>Sphingobacteriia</taxon>
        <taxon>Sphingobacteriales</taxon>
        <taxon>Sphingobacteriaceae</taxon>
        <taxon>Pedobacter</taxon>
    </lineage>
</organism>
<dbReference type="Gene3D" id="1.20.120.450">
    <property type="entry name" value="dinb family like domain"/>
    <property type="match status" value="1"/>
</dbReference>
<sequence>MKKSDFIANRLREIFLNGYWIANTNYRDQLEEITWQQAIHQVENLNTIAALTYHINYYLLGLLHVFNGGPLEIKDQYSYNLPPIYSEADWKKLVNDFLTNASVFAITVEKMPDEKLDEIFVTEKYGTHLRNIEAVIEHSYYHLGQIVLIKKLILAAGK</sequence>
<dbReference type="AlphaFoldDB" id="A0A497YDW6"/>
<proteinExistence type="predicted"/>
<evidence type="ECO:0000313" key="4">
    <source>
        <dbReference type="Proteomes" id="UP000297429"/>
    </source>
</evidence>
<dbReference type="Proteomes" id="UP000297429">
    <property type="component" value="Unassembled WGS sequence"/>
</dbReference>